<dbReference type="InterPro" id="IPR052022">
    <property type="entry name" value="26kDa_periplasmic_antigen"/>
</dbReference>
<sequence>MNKSQSNSLTVAAAVLAVGLLGLGLILKSAAIDVKNMERTVTVKGLAEIEVAADTVIWPLQFSDADNDLEKLVARIEQKNDAVIAFLKLHGFDDDEISRGAQSIVDKQAREYGAENQQFRYIARASVTVYSSQPDKVKNALAKVGQLAKQEIAIVQDSYDTRIEYLFTGLNDVKPAMVQEATEKAREVAIKFAKDSQSKLGKIKTARQGQFSISNRDSNTPQLKKVRVVTSVEYYLSD</sequence>
<dbReference type="PIRSF" id="PIRSF029033">
    <property type="entry name" value="UCP029033"/>
    <property type="match status" value="1"/>
</dbReference>
<dbReference type="RefSeq" id="WP_342883761.1">
    <property type="nucleotide sequence ID" value="NZ_JBBMQU010000012.1"/>
</dbReference>
<accession>A0ABU9U1A0</accession>
<organism evidence="1 2">
    <name type="scientific">Pseudoalteromonas neustonica</name>
    <dbReference type="NCBI Taxonomy" id="1840331"/>
    <lineage>
        <taxon>Bacteria</taxon>
        <taxon>Pseudomonadati</taxon>
        <taxon>Pseudomonadota</taxon>
        <taxon>Gammaproteobacteria</taxon>
        <taxon>Alteromonadales</taxon>
        <taxon>Pseudoalteromonadaceae</taxon>
        <taxon>Pseudoalteromonas</taxon>
    </lineage>
</organism>
<gene>
    <name evidence="1" type="ORF">WNY63_08725</name>
</gene>
<keyword evidence="2" id="KW-1185">Reference proteome</keyword>
<name>A0ABU9U1A0_9GAMM</name>
<dbReference type="Gene3D" id="3.30.70.2970">
    <property type="entry name" value="Protein of unknown function (DUF541), domain 2"/>
    <property type="match status" value="1"/>
</dbReference>
<dbReference type="Gene3D" id="3.30.110.170">
    <property type="entry name" value="Protein of unknown function (DUF541), domain 1"/>
    <property type="match status" value="1"/>
</dbReference>
<dbReference type="InterPro" id="IPR016907">
    <property type="entry name" value="UCP029033"/>
</dbReference>
<evidence type="ECO:0000313" key="1">
    <source>
        <dbReference type="EMBL" id="MEM5550811.1"/>
    </source>
</evidence>
<dbReference type="PANTHER" id="PTHR34387">
    <property type="entry name" value="SLR1258 PROTEIN"/>
    <property type="match status" value="1"/>
</dbReference>
<dbReference type="EMBL" id="JBBMQU010000012">
    <property type="protein sequence ID" value="MEM5550811.1"/>
    <property type="molecule type" value="Genomic_DNA"/>
</dbReference>
<dbReference type="PANTHER" id="PTHR34387:SF2">
    <property type="entry name" value="SLR1258 PROTEIN"/>
    <property type="match status" value="1"/>
</dbReference>
<dbReference type="InterPro" id="IPR007497">
    <property type="entry name" value="SIMPL/DUF541"/>
</dbReference>
<reference evidence="1 2" key="1">
    <citation type="submission" date="2024-03" db="EMBL/GenBank/DDBJ databases">
        <title>Community enrichment and isolation of bacterial strains for fucoidan degradation.</title>
        <authorList>
            <person name="Sichert A."/>
        </authorList>
    </citation>
    <scope>NUCLEOTIDE SEQUENCE [LARGE SCALE GENOMIC DNA]</scope>
    <source>
        <strain evidence="1 2">AS81</strain>
    </source>
</reference>
<comment type="caution">
    <text evidence="1">The sequence shown here is derived from an EMBL/GenBank/DDBJ whole genome shotgun (WGS) entry which is preliminary data.</text>
</comment>
<proteinExistence type="predicted"/>
<evidence type="ECO:0000313" key="2">
    <source>
        <dbReference type="Proteomes" id="UP001388366"/>
    </source>
</evidence>
<protein>
    <submittedName>
        <fullName evidence="1">SIMPL domain-containing protein</fullName>
    </submittedName>
</protein>
<dbReference type="Pfam" id="PF04402">
    <property type="entry name" value="SIMPL"/>
    <property type="match status" value="1"/>
</dbReference>
<dbReference type="Proteomes" id="UP001388366">
    <property type="component" value="Unassembled WGS sequence"/>
</dbReference>